<feature type="region of interest" description="Disordered" evidence="3">
    <location>
        <begin position="1"/>
        <end position="61"/>
    </location>
</feature>
<dbReference type="Ensembl" id="ENSGWIT00000060577.1">
    <property type="protein sequence ID" value="ENSGWIP00000056295.1"/>
    <property type="gene ID" value="ENSGWIG00000026693.1"/>
</dbReference>
<evidence type="ECO:0000256" key="2">
    <source>
        <dbReference type="ARBA" id="ARBA00023163"/>
    </source>
</evidence>
<feature type="compositionally biased region" description="Basic residues" evidence="3">
    <location>
        <begin position="28"/>
        <end position="39"/>
    </location>
</feature>
<proteinExistence type="predicted"/>
<name>A0A8C5I8W5_GOUWI</name>
<evidence type="ECO:0000313" key="6">
    <source>
        <dbReference type="Proteomes" id="UP000694680"/>
    </source>
</evidence>
<evidence type="ECO:0000259" key="4">
    <source>
        <dbReference type="Pfam" id="PF12533"/>
    </source>
</evidence>
<dbReference type="Pfam" id="PF12533">
    <property type="entry name" value="Neuro_bHLH"/>
    <property type="match status" value="1"/>
</dbReference>
<gene>
    <name evidence="5" type="primary">neurod6b</name>
</gene>
<keyword evidence="6" id="KW-1185">Reference proteome</keyword>
<feature type="compositionally biased region" description="Acidic residues" evidence="3">
    <location>
        <begin position="11"/>
        <end position="25"/>
    </location>
</feature>
<reference evidence="5" key="1">
    <citation type="submission" date="2020-06" db="EMBL/GenBank/DDBJ databases">
        <authorList>
            <consortium name="Wellcome Sanger Institute Data Sharing"/>
        </authorList>
    </citation>
    <scope>NUCLEOTIDE SEQUENCE [LARGE SCALE GENOMIC DNA]</scope>
</reference>
<dbReference type="InterPro" id="IPR022575">
    <property type="entry name" value="NeuroD_DUF"/>
</dbReference>
<keyword evidence="1" id="KW-0805">Transcription regulation</keyword>
<feature type="compositionally biased region" description="Basic and acidic residues" evidence="3">
    <location>
        <begin position="40"/>
        <end position="60"/>
    </location>
</feature>
<reference evidence="5" key="2">
    <citation type="submission" date="2025-08" db="UniProtKB">
        <authorList>
            <consortium name="Ensembl"/>
        </authorList>
    </citation>
    <scope>IDENTIFICATION</scope>
</reference>
<accession>A0A8C5I8W5</accession>
<dbReference type="AlphaFoldDB" id="A0A8C5I8W5"/>
<evidence type="ECO:0000256" key="3">
    <source>
        <dbReference type="SAM" id="MobiDB-lite"/>
    </source>
</evidence>
<feature type="domain" description="Neurogenic differentiation factor" evidence="4">
    <location>
        <begin position="64"/>
        <end position="149"/>
    </location>
</feature>
<organism evidence="5 6">
    <name type="scientific">Gouania willdenowi</name>
    <name type="common">Blunt-snouted clingfish</name>
    <name type="synonym">Lepadogaster willdenowi</name>
    <dbReference type="NCBI Taxonomy" id="441366"/>
    <lineage>
        <taxon>Eukaryota</taxon>
        <taxon>Metazoa</taxon>
        <taxon>Chordata</taxon>
        <taxon>Craniata</taxon>
        <taxon>Vertebrata</taxon>
        <taxon>Euteleostomi</taxon>
        <taxon>Actinopterygii</taxon>
        <taxon>Neopterygii</taxon>
        <taxon>Teleostei</taxon>
        <taxon>Neoteleostei</taxon>
        <taxon>Acanthomorphata</taxon>
        <taxon>Ovalentaria</taxon>
        <taxon>Blenniimorphae</taxon>
        <taxon>Blenniiformes</taxon>
        <taxon>Gobiesocoidei</taxon>
        <taxon>Gobiesocidae</taxon>
        <taxon>Gobiesocinae</taxon>
        <taxon>Gouania</taxon>
    </lineage>
</organism>
<sequence length="218" mass="24583">MREVEDGASDRDEDDREEDHEDDDDGLHKKRGPRKKKNGKEHYDRAKLRRHEANARERSRMHGLNLNARNFLTDHNGDVMFSGRAPYDAMYPYPGSDLSTPPVHGGGSLDSGAKPFRPYGYSGASYDPYYEGQSPESPHFEGQLSPNFNGIFSLKHDDPPDYGKGSHYGVRYCGAPGRTALTHGSMYRVSPEARFPYDLHVRSQSYQTQGEVNGSFHN</sequence>
<reference evidence="5" key="3">
    <citation type="submission" date="2025-09" db="UniProtKB">
        <authorList>
            <consortium name="Ensembl"/>
        </authorList>
    </citation>
    <scope>IDENTIFICATION</scope>
</reference>
<dbReference type="Proteomes" id="UP000694680">
    <property type="component" value="Chromosome 17"/>
</dbReference>
<keyword evidence="2" id="KW-0804">Transcription</keyword>
<protein>
    <recommendedName>
        <fullName evidence="4">Neurogenic differentiation factor domain-containing protein</fullName>
    </recommendedName>
</protein>
<feature type="compositionally biased region" description="Basic and acidic residues" evidence="3">
    <location>
        <begin position="1"/>
        <end position="10"/>
    </location>
</feature>
<evidence type="ECO:0000313" key="5">
    <source>
        <dbReference type="Ensembl" id="ENSGWIP00000056295.1"/>
    </source>
</evidence>
<evidence type="ECO:0000256" key="1">
    <source>
        <dbReference type="ARBA" id="ARBA00023015"/>
    </source>
</evidence>